<dbReference type="PANTHER" id="PTHR43424">
    <property type="entry name" value="LOCUS PUTATIVE PROTEIN 1-RELATED"/>
    <property type="match status" value="1"/>
</dbReference>
<dbReference type="InterPro" id="IPR052556">
    <property type="entry name" value="PolySynth_Transporter"/>
</dbReference>
<feature type="transmembrane region" description="Helical" evidence="5">
    <location>
        <begin position="7"/>
        <end position="26"/>
    </location>
</feature>
<dbReference type="InterPro" id="IPR002797">
    <property type="entry name" value="Polysacc_synth"/>
</dbReference>
<organism evidence="6 7">
    <name type="scientific">Candidatus Magasanikbacteria bacterium RIFCSPHIGHO2_02_FULL_47_14</name>
    <dbReference type="NCBI Taxonomy" id="1798680"/>
    <lineage>
        <taxon>Bacteria</taxon>
        <taxon>Candidatus Magasanikiibacteriota</taxon>
    </lineage>
</organism>
<evidence type="ECO:0000313" key="6">
    <source>
        <dbReference type="EMBL" id="OGH67765.1"/>
    </source>
</evidence>
<feature type="transmembrane region" description="Helical" evidence="5">
    <location>
        <begin position="110"/>
        <end position="132"/>
    </location>
</feature>
<feature type="transmembrane region" description="Helical" evidence="5">
    <location>
        <begin position="153"/>
        <end position="179"/>
    </location>
</feature>
<accession>A0A1F6M813</accession>
<dbReference type="STRING" id="1798680.A3J66_01995"/>
<gene>
    <name evidence="6" type="ORF">A3J66_01995</name>
</gene>
<keyword evidence="4 5" id="KW-0472">Membrane</keyword>
<comment type="subcellular location">
    <subcellularLocation>
        <location evidence="1">Membrane</location>
        <topology evidence="1">Multi-pass membrane protein</topology>
    </subcellularLocation>
</comment>
<feature type="transmembrane region" description="Helical" evidence="5">
    <location>
        <begin position="275"/>
        <end position="295"/>
    </location>
</feature>
<name>A0A1F6M813_9BACT</name>
<feature type="transmembrane region" description="Helical" evidence="5">
    <location>
        <begin position="68"/>
        <end position="90"/>
    </location>
</feature>
<evidence type="ECO:0000256" key="3">
    <source>
        <dbReference type="ARBA" id="ARBA00022989"/>
    </source>
</evidence>
<sequence length="347" mass="38380">RVGYEAISIVGSQLLTLVLGSVVLFFDLPLLYLMLAFTVPSFLNMCYAATVLYRKFHIILMPHFRRDIFFHLGRMAVPFALAAVFARVYSSIDSILLSKLAGNTAVGWYSIPYKITFAFQFVPLALVAALYPRFSEYFVTDKRKLAYLFERSVAYLWIVAFPIVVGICILAKDIILALYTEEYLASLLPLQILISSLLFSFVSFPIGSFLNACNRQGVQTAIVGSVMVVNVLLNIILIPRLGIVGAAVAACVGNVLLSVLGYMFIPKIASISHAFIAKTFVQLSVAAGVMGLFVWLTNQYLHFLVAIVVGACVYSSMLILTRAVTLKNIQELVQLIRYGSQPQEVVE</sequence>
<reference evidence="6 7" key="1">
    <citation type="journal article" date="2016" name="Nat. Commun.">
        <title>Thousands of microbial genomes shed light on interconnected biogeochemical processes in an aquifer system.</title>
        <authorList>
            <person name="Anantharaman K."/>
            <person name="Brown C.T."/>
            <person name="Hug L.A."/>
            <person name="Sharon I."/>
            <person name="Castelle C.J."/>
            <person name="Probst A.J."/>
            <person name="Thomas B.C."/>
            <person name="Singh A."/>
            <person name="Wilkins M.J."/>
            <person name="Karaoz U."/>
            <person name="Brodie E.L."/>
            <person name="Williams K.H."/>
            <person name="Hubbard S.S."/>
            <person name="Banfield J.F."/>
        </authorList>
    </citation>
    <scope>NUCLEOTIDE SEQUENCE [LARGE SCALE GENOMIC DNA]</scope>
</reference>
<feature type="transmembrane region" description="Helical" evidence="5">
    <location>
        <begin position="185"/>
        <end position="206"/>
    </location>
</feature>
<dbReference type="Proteomes" id="UP000176282">
    <property type="component" value="Unassembled WGS sequence"/>
</dbReference>
<dbReference type="CDD" id="cd13128">
    <property type="entry name" value="MATE_Wzx_like"/>
    <property type="match status" value="1"/>
</dbReference>
<dbReference type="PANTHER" id="PTHR43424:SF1">
    <property type="entry name" value="LOCUS PUTATIVE PROTEIN 1-RELATED"/>
    <property type="match status" value="1"/>
</dbReference>
<evidence type="ECO:0000256" key="5">
    <source>
        <dbReference type="SAM" id="Phobius"/>
    </source>
</evidence>
<protein>
    <submittedName>
        <fullName evidence="6">Uncharacterized protein</fullName>
    </submittedName>
</protein>
<keyword evidence="3 5" id="KW-1133">Transmembrane helix</keyword>
<feature type="transmembrane region" description="Helical" evidence="5">
    <location>
        <begin position="301"/>
        <end position="320"/>
    </location>
</feature>
<evidence type="ECO:0000256" key="4">
    <source>
        <dbReference type="ARBA" id="ARBA00023136"/>
    </source>
</evidence>
<dbReference type="GO" id="GO:0016020">
    <property type="term" value="C:membrane"/>
    <property type="evidence" value="ECO:0007669"/>
    <property type="project" value="UniProtKB-SubCell"/>
</dbReference>
<feature type="non-terminal residue" evidence="6">
    <location>
        <position position="1"/>
    </location>
</feature>
<proteinExistence type="predicted"/>
<dbReference type="AlphaFoldDB" id="A0A1F6M813"/>
<dbReference type="Pfam" id="PF01943">
    <property type="entry name" value="Polysacc_synt"/>
    <property type="match status" value="1"/>
</dbReference>
<feature type="transmembrane region" description="Helical" evidence="5">
    <location>
        <begin position="218"/>
        <end position="237"/>
    </location>
</feature>
<feature type="transmembrane region" description="Helical" evidence="5">
    <location>
        <begin position="243"/>
        <end position="263"/>
    </location>
</feature>
<evidence type="ECO:0000313" key="7">
    <source>
        <dbReference type="Proteomes" id="UP000176282"/>
    </source>
</evidence>
<dbReference type="EMBL" id="MFQB01000025">
    <property type="protein sequence ID" value="OGH67765.1"/>
    <property type="molecule type" value="Genomic_DNA"/>
</dbReference>
<keyword evidence="2 5" id="KW-0812">Transmembrane</keyword>
<evidence type="ECO:0000256" key="1">
    <source>
        <dbReference type="ARBA" id="ARBA00004141"/>
    </source>
</evidence>
<feature type="transmembrane region" description="Helical" evidence="5">
    <location>
        <begin position="32"/>
        <end position="56"/>
    </location>
</feature>
<evidence type="ECO:0000256" key="2">
    <source>
        <dbReference type="ARBA" id="ARBA00022692"/>
    </source>
</evidence>
<comment type="caution">
    <text evidence="6">The sequence shown here is derived from an EMBL/GenBank/DDBJ whole genome shotgun (WGS) entry which is preliminary data.</text>
</comment>